<evidence type="ECO:0000256" key="6">
    <source>
        <dbReference type="ARBA" id="ARBA00023242"/>
    </source>
</evidence>
<keyword evidence="5" id="KW-0804">Transcription</keyword>
<gene>
    <name evidence="10" type="primary">RIPPLY3</name>
</gene>
<keyword evidence="4" id="KW-0805">Transcription regulation</keyword>
<keyword evidence="6" id="KW-0539">Nucleus</keyword>
<evidence type="ECO:0000256" key="2">
    <source>
        <dbReference type="ARBA" id="ARBA00006944"/>
    </source>
</evidence>
<evidence type="ECO:0000256" key="7">
    <source>
        <dbReference type="ARBA" id="ARBA00040827"/>
    </source>
</evidence>
<name>A0ABM4MM16_EQUPR</name>
<dbReference type="GeneID" id="103550464"/>
<comment type="subcellular location">
    <subcellularLocation>
        <location evidence="1">Nucleus</location>
    </subcellularLocation>
</comment>
<dbReference type="Proteomes" id="UP001652662">
    <property type="component" value="Chromosome 27"/>
</dbReference>
<accession>A0ABM4MM16</accession>
<evidence type="ECO:0000313" key="10">
    <source>
        <dbReference type="RefSeq" id="XP_070453736.1"/>
    </source>
</evidence>
<organism evidence="9 10">
    <name type="scientific">Equus przewalskii</name>
    <name type="common">Przewalski's horse</name>
    <name type="synonym">Equus caballus przewalskii</name>
    <dbReference type="NCBI Taxonomy" id="9798"/>
    <lineage>
        <taxon>Eukaryota</taxon>
        <taxon>Metazoa</taxon>
        <taxon>Chordata</taxon>
        <taxon>Craniata</taxon>
        <taxon>Vertebrata</taxon>
        <taxon>Euteleostomi</taxon>
        <taxon>Mammalia</taxon>
        <taxon>Eutheria</taxon>
        <taxon>Laurasiatheria</taxon>
        <taxon>Perissodactyla</taxon>
        <taxon>Equidae</taxon>
        <taxon>Equus</taxon>
    </lineage>
</organism>
<protein>
    <recommendedName>
        <fullName evidence="7">Protein ripply3</fullName>
    </recommendedName>
</protein>
<evidence type="ECO:0000256" key="4">
    <source>
        <dbReference type="ARBA" id="ARBA00023015"/>
    </source>
</evidence>
<proteinExistence type="inferred from homology"/>
<evidence type="ECO:0000256" key="8">
    <source>
        <dbReference type="SAM" id="MobiDB-lite"/>
    </source>
</evidence>
<evidence type="ECO:0000313" key="9">
    <source>
        <dbReference type="Proteomes" id="UP001652662"/>
    </source>
</evidence>
<dbReference type="PANTHER" id="PTHR16770">
    <property type="entry name" value="PROTEIN RIPPLY-LIKE"/>
    <property type="match status" value="1"/>
</dbReference>
<sequence length="209" mass="23252">MRPEAAAGAREARRRVCHCPGDGPRGPPPPRGPESPTPWRPWMRSPQDAEPAGTGNPPESGGDQQTSGSKGAFGFQHPVRVKNICRVPGRKCWPVSQCKPPFTSTTMRPIQMMKSKRMKPSRLTFRARRWQVQWKTAWEQRAEAYGQTQDGDTEDVVASGVRVCSPTVTLREALSAPHSNKPGLSPMPDPPHTRSWGQLLQDTLHFCWV</sequence>
<dbReference type="RefSeq" id="XP_070453736.1">
    <property type="nucleotide sequence ID" value="XM_070597635.1"/>
</dbReference>
<dbReference type="InterPro" id="IPR028127">
    <property type="entry name" value="Ripply_fam"/>
</dbReference>
<evidence type="ECO:0000256" key="3">
    <source>
        <dbReference type="ARBA" id="ARBA00022473"/>
    </source>
</evidence>
<reference evidence="10" key="1">
    <citation type="submission" date="2025-08" db="UniProtKB">
        <authorList>
            <consortium name="RefSeq"/>
        </authorList>
    </citation>
    <scope>IDENTIFICATION</scope>
    <source>
        <tissue evidence="10">Blood</tissue>
    </source>
</reference>
<dbReference type="Pfam" id="PF14998">
    <property type="entry name" value="Ripply"/>
    <property type="match status" value="1"/>
</dbReference>
<keyword evidence="9" id="KW-1185">Reference proteome</keyword>
<dbReference type="PANTHER" id="PTHR16770:SF4">
    <property type="entry name" value="PROTEIN RIPPLY3"/>
    <property type="match status" value="1"/>
</dbReference>
<feature type="region of interest" description="Disordered" evidence="8">
    <location>
        <begin position="1"/>
        <end position="75"/>
    </location>
</feature>
<evidence type="ECO:0000256" key="5">
    <source>
        <dbReference type="ARBA" id="ARBA00023163"/>
    </source>
</evidence>
<feature type="compositionally biased region" description="Pro residues" evidence="8">
    <location>
        <begin position="25"/>
        <end position="39"/>
    </location>
</feature>
<comment type="similarity">
    <text evidence="2">Belongs to the ripply family.</text>
</comment>
<evidence type="ECO:0000256" key="1">
    <source>
        <dbReference type="ARBA" id="ARBA00004123"/>
    </source>
</evidence>
<keyword evidence="3" id="KW-0217">Developmental protein</keyword>